<protein>
    <submittedName>
        <fullName evidence="2">Uncharacterized protein</fullName>
    </submittedName>
</protein>
<dbReference type="RefSeq" id="WP_286215810.1">
    <property type="nucleotide sequence ID" value="NZ_AP027736.1"/>
</dbReference>
<name>A0ABP9WG67_9MICO</name>
<dbReference type="EMBL" id="BAABRR010000001">
    <property type="protein sequence ID" value="GAA5517770.1"/>
    <property type="molecule type" value="Genomic_DNA"/>
</dbReference>
<evidence type="ECO:0000313" key="3">
    <source>
        <dbReference type="Proteomes" id="UP001426770"/>
    </source>
</evidence>
<sequence>MTKWSAVSVGLLAIVATGLLWWASVSARETLSGADADLFLASASSIAAGQADAEAKAALTEAKSAADTATAQLKAAQSRADQAYWDWYMGCERCVADYNYASSLVESAATASDAANADYRSTTSDAEVTSARLAESLAGEVTARAAQASASDEAEVFSALAIWASGATVALLILGAIAVLVTSTMALRARATFEGSEDGETGVLGSSPT</sequence>
<organism evidence="2 3">
    <name type="scientific">Demequina sediminis</name>
    <dbReference type="NCBI Taxonomy" id="1930058"/>
    <lineage>
        <taxon>Bacteria</taxon>
        <taxon>Bacillati</taxon>
        <taxon>Actinomycetota</taxon>
        <taxon>Actinomycetes</taxon>
        <taxon>Micrococcales</taxon>
        <taxon>Demequinaceae</taxon>
        <taxon>Demequina</taxon>
    </lineage>
</organism>
<gene>
    <name evidence="2" type="ORF">Lsed01_00180</name>
</gene>
<accession>A0ABP9WG67</accession>
<reference evidence="2 3" key="1">
    <citation type="submission" date="2024-02" db="EMBL/GenBank/DDBJ databases">
        <title>Lysinimicrobium sediminis NBRC 112286.</title>
        <authorList>
            <person name="Ichikawa N."/>
            <person name="Katano-Makiyama Y."/>
            <person name="Hidaka K."/>
        </authorList>
    </citation>
    <scope>NUCLEOTIDE SEQUENCE [LARGE SCALE GENOMIC DNA]</scope>
    <source>
        <strain evidence="2 3">NBRC 112286</strain>
    </source>
</reference>
<keyword evidence="1" id="KW-1133">Transmembrane helix</keyword>
<keyword evidence="3" id="KW-1185">Reference proteome</keyword>
<keyword evidence="1" id="KW-0812">Transmembrane</keyword>
<dbReference type="Proteomes" id="UP001426770">
    <property type="component" value="Unassembled WGS sequence"/>
</dbReference>
<comment type="caution">
    <text evidence="2">The sequence shown here is derived from an EMBL/GenBank/DDBJ whole genome shotgun (WGS) entry which is preliminary data.</text>
</comment>
<evidence type="ECO:0000256" key="1">
    <source>
        <dbReference type="SAM" id="Phobius"/>
    </source>
</evidence>
<proteinExistence type="predicted"/>
<keyword evidence="1" id="KW-0472">Membrane</keyword>
<feature type="transmembrane region" description="Helical" evidence="1">
    <location>
        <begin position="160"/>
        <end position="181"/>
    </location>
</feature>
<evidence type="ECO:0000313" key="2">
    <source>
        <dbReference type="EMBL" id="GAA5517770.1"/>
    </source>
</evidence>